<sequence>MDEQTNDSILAGPLASLRQEMAQLNTPRYVEKDLLQAFAAQFPRKPRWWERFATPQWSLAGSFASVALVVLVFGLSGHGPQLHSGSVSAPLVSRDGGGVFIALDTAERIEAEPAPRMIEAEVPRTMLAGMGVGVSITPENAGDQIKAEMLVGSDGAPLAVRLTSVD</sequence>
<evidence type="ECO:0000313" key="1">
    <source>
        <dbReference type="EMBL" id="MCS0661003.1"/>
    </source>
</evidence>
<dbReference type="Proteomes" id="UP001204621">
    <property type="component" value="Unassembled WGS sequence"/>
</dbReference>
<dbReference type="EMBL" id="JANUGU010000012">
    <property type="protein sequence ID" value="MCS0661003.1"/>
    <property type="molecule type" value="Genomic_DNA"/>
</dbReference>
<keyword evidence="2" id="KW-1185">Reference proteome</keyword>
<organism evidence="1 2">
    <name type="scientific">Massilia terrae</name>
    <dbReference type="NCBI Taxonomy" id="1811224"/>
    <lineage>
        <taxon>Bacteria</taxon>
        <taxon>Pseudomonadati</taxon>
        <taxon>Pseudomonadota</taxon>
        <taxon>Betaproteobacteria</taxon>
        <taxon>Burkholderiales</taxon>
        <taxon>Oxalobacteraceae</taxon>
        <taxon>Telluria group</taxon>
        <taxon>Massilia</taxon>
    </lineage>
</organism>
<reference evidence="1 2" key="1">
    <citation type="submission" date="2022-08" db="EMBL/GenBank/DDBJ databases">
        <title>Reclassification of Massilia species as members of the genera Telluria, Duganella, Pseudoduganella, Mokoshia gen. nov. and Zemynaea gen. nov. using orthogonal and non-orthogonal genome-based approaches.</title>
        <authorList>
            <person name="Bowman J.P."/>
        </authorList>
    </citation>
    <scope>NUCLEOTIDE SEQUENCE [LARGE SCALE GENOMIC DNA]</scope>
    <source>
        <strain evidence="1 2">JCM 31606</strain>
    </source>
</reference>
<accession>A0ABT2D431</accession>
<evidence type="ECO:0008006" key="3">
    <source>
        <dbReference type="Google" id="ProtNLM"/>
    </source>
</evidence>
<protein>
    <recommendedName>
        <fullName evidence="3">Anti-sigma factor</fullName>
    </recommendedName>
</protein>
<evidence type="ECO:0000313" key="2">
    <source>
        <dbReference type="Proteomes" id="UP001204621"/>
    </source>
</evidence>
<dbReference type="RefSeq" id="WP_258814202.1">
    <property type="nucleotide sequence ID" value="NZ_JANUGU010000012.1"/>
</dbReference>
<comment type="caution">
    <text evidence="1">The sequence shown here is derived from an EMBL/GenBank/DDBJ whole genome shotgun (WGS) entry which is preliminary data.</text>
</comment>
<proteinExistence type="predicted"/>
<gene>
    <name evidence="1" type="ORF">NX778_23285</name>
</gene>
<name>A0ABT2D431_9BURK</name>